<dbReference type="AlphaFoldDB" id="A0A402CWF2"/>
<protein>
    <submittedName>
        <fullName evidence="1">Uncharacterized protein</fullName>
    </submittedName>
</protein>
<keyword evidence="2" id="KW-1185">Reference proteome</keyword>
<evidence type="ECO:0000313" key="2">
    <source>
        <dbReference type="Proteomes" id="UP000287394"/>
    </source>
</evidence>
<evidence type="ECO:0000313" key="1">
    <source>
        <dbReference type="EMBL" id="BDI34163.1"/>
    </source>
</evidence>
<organism evidence="1 2">
    <name type="scientific">Capsulimonas corticalis</name>
    <dbReference type="NCBI Taxonomy" id="2219043"/>
    <lineage>
        <taxon>Bacteria</taxon>
        <taxon>Bacillati</taxon>
        <taxon>Armatimonadota</taxon>
        <taxon>Armatimonadia</taxon>
        <taxon>Capsulimonadales</taxon>
        <taxon>Capsulimonadaceae</taxon>
        <taxon>Capsulimonas</taxon>
    </lineage>
</organism>
<name>A0A402CWF2_9BACT</name>
<dbReference type="Proteomes" id="UP000287394">
    <property type="component" value="Chromosome"/>
</dbReference>
<reference evidence="1 2" key="1">
    <citation type="journal article" date="2019" name="Int. J. Syst. Evol. Microbiol.">
        <title>Capsulimonas corticalis gen. nov., sp. nov., an aerobic capsulated bacterium, of a novel bacterial order, Capsulimonadales ord. nov., of the class Armatimonadia of the phylum Armatimonadetes.</title>
        <authorList>
            <person name="Li J."/>
            <person name="Kudo C."/>
            <person name="Tonouchi A."/>
        </authorList>
    </citation>
    <scope>NUCLEOTIDE SEQUENCE [LARGE SCALE GENOMIC DNA]</scope>
    <source>
        <strain evidence="1 2">AX-7</strain>
    </source>
</reference>
<gene>
    <name evidence="1" type="ORF">CCAX7_62140</name>
</gene>
<accession>A0A402CWF2</accession>
<dbReference type="EMBL" id="AP025739">
    <property type="protein sequence ID" value="BDI34163.1"/>
    <property type="molecule type" value="Genomic_DNA"/>
</dbReference>
<proteinExistence type="predicted"/>
<dbReference type="RefSeq" id="WP_119321704.1">
    <property type="nucleotide sequence ID" value="NZ_AP025739.1"/>
</dbReference>
<sequence>MPEHALNATGQPAEHLPHPSTPQPSLYRKEEFLAADLTDKEILKDIFEEGTKRHDGKYSSALFGKNFDLVPSQIDEVGKLIDITKSNLDRLIRAEPLWQPFQVLLEERRQKFGGLGESNGLVEDPDADAVSKSLINGKIPAILLPTRVKRLYDWNDLVMRTERTLHDYVAGKRDGNSAVDFAEALKELYRFNRELAKHN</sequence>
<dbReference type="KEGG" id="ccot:CCAX7_62140"/>